<dbReference type="EMBL" id="DYXB01000106">
    <property type="protein sequence ID" value="HJF10513.1"/>
    <property type="molecule type" value="Genomic_DNA"/>
</dbReference>
<reference evidence="2" key="1">
    <citation type="journal article" date="2021" name="PeerJ">
        <title>Extensive microbial diversity within the chicken gut microbiome revealed by metagenomics and culture.</title>
        <authorList>
            <person name="Gilroy R."/>
            <person name="Ravi A."/>
            <person name="Getino M."/>
            <person name="Pursley I."/>
            <person name="Horton D.L."/>
            <person name="Alikhan N.F."/>
            <person name="Baker D."/>
            <person name="Gharbi K."/>
            <person name="Hall N."/>
            <person name="Watson M."/>
            <person name="Adriaenssens E.M."/>
            <person name="Foster-Nyarko E."/>
            <person name="Jarju S."/>
            <person name="Secka A."/>
            <person name="Antonio M."/>
            <person name="Oren A."/>
            <person name="Chaudhuri R.R."/>
            <person name="La Ragione R."/>
            <person name="Hildebrand F."/>
            <person name="Pallen M.J."/>
        </authorList>
    </citation>
    <scope>NUCLEOTIDE SEQUENCE</scope>
    <source>
        <strain evidence="2">CHK194-22301</strain>
    </source>
</reference>
<accession>A0A921FIP1</accession>
<reference evidence="2" key="2">
    <citation type="submission" date="2021-09" db="EMBL/GenBank/DDBJ databases">
        <authorList>
            <person name="Gilroy R."/>
        </authorList>
    </citation>
    <scope>NUCLEOTIDE SEQUENCE</scope>
    <source>
        <strain evidence="2">CHK194-22301</strain>
    </source>
</reference>
<sequence length="149" mass="16433">MKKSFKLLLATGLVGISFATTTVYMNTSTPNAPIAYAMSKQAKINKAVSIMQDNYEGQADVYYDKENDAIAIKPTTEDFEEAVIAVLDGDASESDWHTLTDSIDDLSKTVYEDVHIKTPIAIVNPENTDKVLYASYDGTTLYDVMDDNN</sequence>
<evidence type="ECO:0000256" key="1">
    <source>
        <dbReference type="SAM" id="SignalP"/>
    </source>
</evidence>
<gene>
    <name evidence="2" type="ORF">K8V23_07010</name>
</gene>
<feature type="chain" id="PRO_5037080206" evidence="1">
    <location>
        <begin position="20"/>
        <end position="149"/>
    </location>
</feature>
<dbReference type="Proteomes" id="UP000784793">
    <property type="component" value="Unassembled WGS sequence"/>
</dbReference>
<protein>
    <submittedName>
        <fullName evidence="2">Uncharacterized protein</fullName>
    </submittedName>
</protein>
<dbReference type="AlphaFoldDB" id="A0A921FIP1"/>
<proteinExistence type="predicted"/>
<keyword evidence="1" id="KW-0732">Signal</keyword>
<evidence type="ECO:0000313" key="3">
    <source>
        <dbReference type="Proteomes" id="UP000784793"/>
    </source>
</evidence>
<name>A0A921FIP1_9LACO</name>
<feature type="signal peptide" evidence="1">
    <location>
        <begin position="1"/>
        <end position="19"/>
    </location>
</feature>
<comment type="caution">
    <text evidence="2">The sequence shown here is derived from an EMBL/GenBank/DDBJ whole genome shotgun (WGS) entry which is preliminary data.</text>
</comment>
<organism evidence="2 3">
    <name type="scientific">Lactobacillus crispatus</name>
    <dbReference type="NCBI Taxonomy" id="47770"/>
    <lineage>
        <taxon>Bacteria</taxon>
        <taxon>Bacillati</taxon>
        <taxon>Bacillota</taxon>
        <taxon>Bacilli</taxon>
        <taxon>Lactobacillales</taxon>
        <taxon>Lactobacillaceae</taxon>
        <taxon>Lactobacillus</taxon>
    </lineage>
</organism>
<evidence type="ECO:0000313" key="2">
    <source>
        <dbReference type="EMBL" id="HJF10513.1"/>
    </source>
</evidence>